<dbReference type="NCBIfam" id="TIGR01727">
    <property type="entry name" value="oligo_HPY"/>
    <property type="match status" value="1"/>
</dbReference>
<dbReference type="Pfam" id="PF08352">
    <property type="entry name" value="oligo_HPY"/>
    <property type="match status" value="1"/>
</dbReference>
<evidence type="ECO:0000256" key="9">
    <source>
        <dbReference type="ARBA" id="ARBA00047356"/>
    </source>
</evidence>
<dbReference type="Proteomes" id="UP000823631">
    <property type="component" value="Unassembled WGS sequence"/>
</dbReference>
<comment type="subcellular location">
    <subcellularLocation>
        <location evidence="1">Membrane</location>
    </subcellularLocation>
</comment>
<evidence type="ECO:0000256" key="7">
    <source>
        <dbReference type="ARBA" id="ARBA00023136"/>
    </source>
</evidence>
<dbReference type="InterPro" id="IPR050388">
    <property type="entry name" value="ABC_Ni/Peptide_Import"/>
</dbReference>
<name>A0A9D9DDR3_9GAMM</name>
<keyword evidence="3" id="KW-0813">Transport</keyword>
<keyword evidence="5" id="KW-0547">Nucleotide-binding</keyword>
<evidence type="ECO:0000256" key="1">
    <source>
        <dbReference type="ARBA" id="ARBA00004370"/>
    </source>
</evidence>
<protein>
    <recommendedName>
        <fullName evidence="8">ABC-type dipeptide transporter</fullName>
        <ecNumber evidence="8">7.4.2.9</ecNumber>
    </recommendedName>
</protein>
<dbReference type="GO" id="GO:0005524">
    <property type="term" value="F:ATP binding"/>
    <property type="evidence" value="ECO:0007669"/>
    <property type="project" value="UniProtKB-KW"/>
</dbReference>
<dbReference type="PANTHER" id="PTHR43297:SF2">
    <property type="entry name" value="DIPEPTIDE TRANSPORT ATP-BINDING PROTEIN DPPD"/>
    <property type="match status" value="1"/>
</dbReference>
<dbReference type="InterPro" id="IPR003439">
    <property type="entry name" value="ABC_transporter-like_ATP-bd"/>
</dbReference>
<evidence type="ECO:0000256" key="2">
    <source>
        <dbReference type="ARBA" id="ARBA00005417"/>
    </source>
</evidence>
<organism evidence="11 12">
    <name type="scientific">Candidatus Avisuccinivibrio stercorigallinarum</name>
    <dbReference type="NCBI Taxonomy" id="2840704"/>
    <lineage>
        <taxon>Bacteria</taxon>
        <taxon>Pseudomonadati</taxon>
        <taxon>Pseudomonadota</taxon>
        <taxon>Gammaproteobacteria</taxon>
        <taxon>Aeromonadales</taxon>
        <taxon>Succinivibrionaceae</taxon>
        <taxon>Succinivibrionaceae incertae sedis</taxon>
        <taxon>Candidatus Avisuccinivibrio</taxon>
    </lineage>
</organism>
<dbReference type="InterPro" id="IPR013563">
    <property type="entry name" value="Oligopep_ABC_C"/>
</dbReference>
<dbReference type="AlphaFoldDB" id="A0A9D9DDR3"/>
<gene>
    <name evidence="11" type="ORF">IAB19_10375</name>
</gene>
<feature type="non-terminal residue" evidence="11">
    <location>
        <position position="1"/>
    </location>
</feature>
<evidence type="ECO:0000259" key="10">
    <source>
        <dbReference type="PROSITE" id="PS50893"/>
    </source>
</evidence>
<dbReference type="GO" id="GO:0016887">
    <property type="term" value="F:ATP hydrolysis activity"/>
    <property type="evidence" value="ECO:0007669"/>
    <property type="project" value="InterPro"/>
</dbReference>
<dbReference type="Gene3D" id="3.40.50.300">
    <property type="entry name" value="P-loop containing nucleotide triphosphate hydrolases"/>
    <property type="match status" value="1"/>
</dbReference>
<keyword evidence="7" id="KW-0472">Membrane</keyword>
<dbReference type="SUPFAM" id="SSF52540">
    <property type="entry name" value="P-loop containing nucleoside triphosphate hydrolases"/>
    <property type="match status" value="1"/>
</dbReference>
<dbReference type="PROSITE" id="PS50893">
    <property type="entry name" value="ABC_TRANSPORTER_2"/>
    <property type="match status" value="1"/>
</dbReference>
<evidence type="ECO:0000256" key="4">
    <source>
        <dbReference type="ARBA" id="ARBA00022475"/>
    </source>
</evidence>
<evidence type="ECO:0000256" key="8">
    <source>
        <dbReference type="ARBA" id="ARBA00038852"/>
    </source>
</evidence>
<evidence type="ECO:0000313" key="12">
    <source>
        <dbReference type="Proteomes" id="UP000823631"/>
    </source>
</evidence>
<dbReference type="GO" id="GO:0015833">
    <property type="term" value="P:peptide transport"/>
    <property type="evidence" value="ECO:0007669"/>
    <property type="project" value="InterPro"/>
</dbReference>
<keyword evidence="4" id="KW-1003">Cell membrane</keyword>
<proteinExistence type="inferred from homology"/>
<comment type="caution">
    <text evidence="11">The sequence shown here is derived from an EMBL/GenBank/DDBJ whole genome shotgun (WGS) entry which is preliminary data.</text>
</comment>
<feature type="domain" description="ABC transporter" evidence="10">
    <location>
        <begin position="1"/>
        <end position="192"/>
    </location>
</feature>
<dbReference type="CDD" id="cd03257">
    <property type="entry name" value="ABC_NikE_OppD_transporters"/>
    <property type="match status" value="1"/>
</dbReference>
<reference evidence="11" key="1">
    <citation type="submission" date="2020-10" db="EMBL/GenBank/DDBJ databases">
        <authorList>
            <person name="Gilroy R."/>
        </authorList>
    </citation>
    <scope>NUCLEOTIDE SEQUENCE</scope>
    <source>
        <strain evidence="11">17213</strain>
    </source>
</reference>
<comment type="similarity">
    <text evidence="2">Belongs to the ABC transporter superfamily.</text>
</comment>
<evidence type="ECO:0000256" key="5">
    <source>
        <dbReference type="ARBA" id="ARBA00022741"/>
    </source>
</evidence>
<reference evidence="11" key="2">
    <citation type="journal article" date="2021" name="PeerJ">
        <title>Extensive microbial diversity within the chicken gut microbiome revealed by metagenomics and culture.</title>
        <authorList>
            <person name="Gilroy R."/>
            <person name="Ravi A."/>
            <person name="Getino M."/>
            <person name="Pursley I."/>
            <person name="Horton D.L."/>
            <person name="Alikhan N.F."/>
            <person name="Baker D."/>
            <person name="Gharbi K."/>
            <person name="Hall N."/>
            <person name="Watson M."/>
            <person name="Adriaenssens E.M."/>
            <person name="Foster-Nyarko E."/>
            <person name="Jarju S."/>
            <person name="Secka A."/>
            <person name="Antonio M."/>
            <person name="Oren A."/>
            <person name="Chaudhuri R.R."/>
            <person name="La Ragione R."/>
            <person name="Hildebrand F."/>
            <person name="Pallen M.J."/>
        </authorList>
    </citation>
    <scope>NUCLEOTIDE SEQUENCE</scope>
    <source>
        <strain evidence="11">17213</strain>
    </source>
</reference>
<evidence type="ECO:0000313" key="11">
    <source>
        <dbReference type="EMBL" id="MBO8416774.1"/>
    </source>
</evidence>
<comment type="catalytic activity">
    <reaction evidence="9">
        <text>a dipeptide(out) + ATP + H2O = a dipeptide(in) + ADP + phosphate + H(+)</text>
        <dbReference type="Rhea" id="RHEA:23120"/>
        <dbReference type="ChEBI" id="CHEBI:15377"/>
        <dbReference type="ChEBI" id="CHEBI:15378"/>
        <dbReference type="ChEBI" id="CHEBI:30616"/>
        <dbReference type="ChEBI" id="CHEBI:43474"/>
        <dbReference type="ChEBI" id="CHEBI:90799"/>
        <dbReference type="ChEBI" id="CHEBI:456216"/>
        <dbReference type="EC" id="7.4.2.9"/>
    </reaction>
</comment>
<accession>A0A9D9DDR3</accession>
<keyword evidence="6 11" id="KW-0067">ATP-binding</keyword>
<dbReference type="GO" id="GO:0016020">
    <property type="term" value="C:membrane"/>
    <property type="evidence" value="ECO:0007669"/>
    <property type="project" value="UniProtKB-SubCell"/>
</dbReference>
<dbReference type="EC" id="7.4.2.9" evidence="8"/>
<dbReference type="Pfam" id="PF00005">
    <property type="entry name" value="ABC_tran"/>
    <property type="match status" value="1"/>
</dbReference>
<evidence type="ECO:0000256" key="6">
    <source>
        <dbReference type="ARBA" id="ARBA00022840"/>
    </source>
</evidence>
<dbReference type="PANTHER" id="PTHR43297">
    <property type="entry name" value="OLIGOPEPTIDE TRANSPORT ATP-BINDING PROTEIN APPD"/>
    <property type="match status" value="1"/>
</dbReference>
<dbReference type="EMBL" id="JADINH010000207">
    <property type="protein sequence ID" value="MBO8416774.1"/>
    <property type="molecule type" value="Genomic_DNA"/>
</dbReference>
<dbReference type="InterPro" id="IPR027417">
    <property type="entry name" value="P-loop_NTPase"/>
</dbReference>
<evidence type="ECO:0000256" key="3">
    <source>
        <dbReference type="ARBA" id="ARBA00022448"/>
    </source>
</evidence>
<sequence length="269" mass="29609">SVQGSITFKGRELTTLGERQLRQVRGRQIAAVFQDPFNALNPTKSVGAQIAAQAAHCLGLSRAQAKARALELLDLMRLTHAKARFNQLPLQLSGGERQRCALALALAGKPELLLADEITTALDVTVQAHLLTLLQQLCHELDLTVILVSHNLALPARIADRIGVMYAGRLIEVGTAQELYENPLHPYTRALYQALPERVQRGRDLFTLPGMMPPADFPGDPFALRDPEALRIDFAKRPPYFAVSAEHAAASWKLSPEICGSKYPIREKL</sequence>